<dbReference type="RefSeq" id="WP_042801553.1">
    <property type="nucleotide sequence ID" value="NZ_AVSP01000004.1"/>
</dbReference>
<dbReference type="OrthoDB" id="4374615at2"/>
<comment type="caution">
    <text evidence="1">The sequence shown here is derived from an EMBL/GenBank/DDBJ whole genome shotgun (WGS) entry which is preliminary data.</text>
</comment>
<dbReference type="Proteomes" id="UP000054123">
    <property type="component" value="Unassembled WGS sequence"/>
</dbReference>
<proteinExistence type="predicted"/>
<sequence>MSESILIYGGKDLKEIKDDSGIGWWVVNQERAEHLEYAVLTRCLTQEWATHDVEQGTAIMICKLSGKVYKAVDSNRKCLNFSHYAKINIPKVWQKLTGSQRNPFKYIETTDLLKELKLDLKKLEWIPFNN</sequence>
<gene>
    <name evidence="1" type="ORF">AK33_02305</name>
</gene>
<dbReference type="PATRIC" id="fig|1450449.3.peg.418"/>
<keyword evidence="2" id="KW-1185">Reference proteome</keyword>
<name>A0A011ML54_9PAST</name>
<evidence type="ECO:0000313" key="2">
    <source>
        <dbReference type="Proteomes" id="UP000054123"/>
    </source>
</evidence>
<dbReference type="EMBL" id="JANJ01000001">
    <property type="protein sequence ID" value="EXI63246.1"/>
    <property type="molecule type" value="Genomic_DNA"/>
</dbReference>
<protein>
    <submittedName>
        <fullName evidence="1">Uncharacterized protein</fullName>
    </submittedName>
</protein>
<dbReference type="AlphaFoldDB" id="A0A011ML54"/>
<evidence type="ECO:0000313" key="1">
    <source>
        <dbReference type="EMBL" id="EXI63246.1"/>
    </source>
</evidence>
<accession>A0A011ML54</accession>
<organism evidence="1 2">
    <name type="scientific">Mannheimia granulomatis</name>
    <dbReference type="NCBI Taxonomy" id="85402"/>
    <lineage>
        <taxon>Bacteria</taxon>
        <taxon>Pseudomonadati</taxon>
        <taxon>Pseudomonadota</taxon>
        <taxon>Gammaproteobacteria</taxon>
        <taxon>Pasteurellales</taxon>
        <taxon>Pasteurellaceae</taxon>
        <taxon>Mannheimia</taxon>
    </lineage>
</organism>
<reference evidence="1 2" key="1">
    <citation type="journal article" date="2014" name="Genome Announc.">
        <title>Genome Sequence of a Presumptive Mannheimia haemolytica Strain with an A1/A6-Cross-Reactive Serotype from a White-Tailed Deer (Odocoileus virginianus).</title>
        <authorList>
            <person name="Lawrence P.K."/>
            <person name="Bey R.F."/>
            <person name="Wiener B."/>
            <person name="Kittichotirat W."/>
            <person name="Bumgarner R.E."/>
        </authorList>
    </citation>
    <scope>NUCLEOTIDE SEQUENCE [LARGE SCALE GENOMIC DNA]</scope>
    <source>
        <strain evidence="1 2">PKL10</strain>
    </source>
</reference>